<proteinExistence type="predicted"/>
<dbReference type="Proteomes" id="UP000254869">
    <property type="component" value="Unassembled WGS sequence"/>
</dbReference>
<sequence>MGADADLAQSGDVDHILDVGAPGLRYFEHYLPLLDEATSTCGTTYQDVCAKYDAQRNMKLAVLSTVADGLKKALAAADTEWETHNTQARTLPSVWQGEAATAATEMMRGLITRSNEDRIAARNALGAIETAIPALKLIIAGKANAVRALWDRTGGRIDGKTPGQIYDIVQGAKNSGMGANPFDSDQRIDHLKAMFPGIDKDDIPNKCSEWLKGPFQQDVKDKLDIFERACANCHTGVEGLYKVITDALAQVSDAAYPKAEAQKRNVPPQPGLGPGPGPATTTPPETTPTSPTSATPSATPISSGHDGLAQPRQAGSALSGVLQQGMDQASQALGEAGSALSGVLQQGMDQASQALGEAGSALSGVLQQGMDQASQALGEAGSALSGVLQQGMDQTSQALGEAGSALSGVLQQGADQVSQALSQAGSAVPSALPQEAGLGQAGSALSDALRQGANQAGQALSQAGSALPDALQEAVDQAARTGSTLSGLAHQTADAAMQSIAPLAPTDGIHAELDVAGNHLRLDADPTGELHLTTSRADNDATTYTLRLDEHGVPVIIESKPAETEHDPSDPSDADRESRTSETRAGGAEDMSPVPEDGEERRSEPPSGTGPDLAEAGPL</sequence>
<gene>
    <name evidence="2" type="ORF">DFR76_108281</name>
</gene>
<evidence type="ECO:0000313" key="2">
    <source>
        <dbReference type="EMBL" id="RDI64448.1"/>
    </source>
</evidence>
<evidence type="ECO:0000313" key="3">
    <source>
        <dbReference type="Proteomes" id="UP000254869"/>
    </source>
</evidence>
<dbReference type="AlphaFoldDB" id="A0A370I121"/>
<feature type="compositionally biased region" description="Basic and acidic residues" evidence="1">
    <location>
        <begin position="560"/>
        <end position="582"/>
    </location>
</feature>
<feature type="region of interest" description="Disordered" evidence="1">
    <location>
        <begin position="559"/>
        <end position="619"/>
    </location>
</feature>
<dbReference type="RefSeq" id="WP_114755756.1">
    <property type="nucleotide sequence ID" value="NZ_QQBC01000008.1"/>
</dbReference>
<name>A0A370I121_9NOCA</name>
<feature type="compositionally biased region" description="Low complexity" evidence="1">
    <location>
        <begin position="278"/>
        <end position="304"/>
    </location>
</feature>
<comment type="caution">
    <text evidence="2">The sequence shown here is derived from an EMBL/GenBank/DDBJ whole genome shotgun (WGS) entry which is preliminary data.</text>
</comment>
<keyword evidence="3" id="KW-1185">Reference proteome</keyword>
<dbReference type="Gene3D" id="1.20.120.20">
    <property type="entry name" value="Apolipoprotein"/>
    <property type="match status" value="1"/>
</dbReference>
<feature type="compositionally biased region" description="Pro residues" evidence="1">
    <location>
        <begin position="267"/>
        <end position="277"/>
    </location>
</feature>
<protein>
    <submittedName>
        <fullName evidence="2">Uncharacterized protein</fullName>
    </submittedName>
</protein>
<dbReference type="EMBL" id="QQBC01000008">
    <property type="protein sequence ID" value="RDI64448.1"/>
    <property type="molecule type" value="Genomic_DNA"/>
</dbReference>
<evidence type="ECO:0000256" key="1">
    <source>
        <dbReference type="SAM" id="MobiDB-lite"/>
    </source>
</evidence>
<feature type="region of interest" description="Disordered" evidence="1">
    <location>
        <begin position="259"/>
        <end position="319"/>
    </location>
</feature>
<dbReference type="STRING" id="1210086.GCA_001613105_02852"/>
<organism evidence="2 3">
    <name type="scientific">Nocardia pseudobrasiliensis</name>
    <dbReference type="NCBI Taxonomy" id="45979"/>
    <lineage>
        <taxon>Bacteria</taxon>
        <taxon>Bacillati</taxon>
        <taxon>Actinomycetota</taxon>
        <taxon>Actinomycetes</taxon>
        <taxon>Mycobacteriales</taxon>
        <taxon>Nocardiaceae</taxon>
        <taxon>Nocardia</taxon>
    </lineage>
</organism>
<reference evidence="2 3" key="1">
    <citation type="submission" date="2018-07" db="EMBL/GenBank/DDBJ databases">
        <title>Genomic Encyclopedia of Type Strains, Phase IV (KMG-IV): sequencing the most valuable type-strain genomes for metagenomic binning, comparative biology and taxonomic classification.</title>
        <authorList>
            <person name="Goeker M."/>
        </authorList>
    </citation>
    <scope>NUCLEOTIDE SEQUENCE [LARGE SCALE GENOMIC DNA]</scope>
    <source>
        <strain evidence="2 3">DSM 44290</strain>
    </source>
</reference>
<accession>A0A370I121</accession>